<sequence length="53" mass="5650">MKAIFLVVLGVITGWIVWGLFTGDFDAVMVFILVLGISIGYGIGKKEGAKSMS</sequence>
<comment type="caution">
    <text evidence="2">The sequence shown here is derived from an EMBL/GenBank/DDBJ whole genome shotgun (WGS) entry which is preliminary data.</text>
</comment>
<accession>A0A5D4MHY9</accession>
<dbReference type="RefSeq" id="WP_148952556.1">
    <property type="nucleotide sequence ID" value="NZ_VTEG01000001.1"/>
</dbReference>
<proteinExistence type="predicted"/>
<gene>
    <name evidence="2" type="ORF">FZC84_00510</name>
</gene>
<evidence type="ECO:0000313" key="3">
    <source>
        <dbReference type="Proteomes" id="UP000325182"/>
    </source>
</evidence>
<feature type="transmembrane region" description="Helical" evidence="1">
    <location>
        <begin position="27"/>
        <end position="44"/>
    </location>
</feature>
<keyword evidence="1" id="KW-0472">Membrane</keyword>
<evidence type="ECO:0000313" key="2">
    <source>
        <dbReference type="EMBL" id="TYS01187.1"/>
    </source>
</evidence>
<name>A0A5D4MHY9_9BACI</name>
<dbReference type="EMBL" id="VTEG01000001">
    <property type="protein sequence ID" value="TYS01187.1"/>
    <property type="molecule type" value="Genomic_DNA"/>
</dbReference>
<keyword evidence="1" id="KW-1133">Transmembrane helix</keyword>
<evidence type="ECO:0000256" key="1">
    <source>
        <dbReference type="SAM" id="Phobius"/>
    </source>
</evidence>
<organism evidence="2 3">
    <name type="scientific">Rossellomorea vietnamensis</name>
    <dbReference type="NCBI Taxonomy" id="218284"/>
    <lineage>
        <taxon>Bacteria</taxon>
        <taxon>Bacillati</taxon>
        <taxon>Bacillota</taxon>
        <taxon>Bacilli</taxon>
        <taxon>Bacillales</taxon>
        <taxon>Bacillaceae</taxon>
        <taxon>Rossellomorea</taxon>
    </lineage>
</organism>
<dbReference type="AlphaFoldDB" id="A0A5D4MHY9"/>
<feature type="transmembrane region" description="Helical" evidence="1">
    <location>
        <begin position="5"/>
        <end position="21"/>
    </location>
</feature>
<reference evidence="2 3" key="1">
    <citation type="submission" date="2019-08" db="EMBL/GenBank/DDBJ databases">
        <title>Bacillus genomes from the desert of Cuatro Cienegas, Coahuila.</title>
        <authorList>
            <person name="Olmedo-Alvarez G."/>
        </authorList>
    </citation>
    <scope>NUCLEOTIDE SEQUENCE [LARGE SCALE GENOMIC DNA]</scope>
    <source>
        <strain evidence="2 3">CH128b_4D</strain>
    </source>
</reference>
<keyword evidence="1" id="KW-0812">Transmembrane</keyword>
<protein>
    <submittedName>
        <fullName evidence="2">tRNA U-34 5-methylaminomethyl-2-thiouridine biosynthesis protein</fullName>
    </submittedName>
</protein>
<dbReference type="Proteomes" id="UP000325182">
    <property type="component" value="Unassembled WGS sequence"/>
</dbReference>